<protein>
    <submittedName>
        <fullName evidence="1">Uncharacterized protein</fullName>
    </submittedName>
</protein>
<dbReference type="HOGENOM" id="CLU_2047885_0_0_6"/>
<accession>M4NI75</accession>
<evidence type="ECO:0000313" key="2">
    <source>
        <dbReference type="Proteomes" id="UP000011859"/>
    </source>
</evidence>
<dbReference type="AlphaFoldDB" id="M4NI75"/>
<proteinExistence type="predicted"/>
<reference evidence="1 2" key="1">
    <citation type="submission" date="2012-04" db="EMBL/GenBank/DDBJ databases">
        <title>Complete genome of Rhodanobacter sp. 2APBS1.</title>
        <authorList>
            <consortium name="US DOE Joint Genome Institute"/>
            <person name="Huntemann M."/>
            <person name="Wei C.-L."/>
            <person name="Han J."/>
            <person name="Detter J.C."/>
            <person name="Han C."/>
            <person name="Tapia R."/>
            <person name="Munk A.C.C."/>
            <person name="Chen A."/>
            <person name="Krypides N."/>
            <person name="Mavromatis K."/>
            <person name="Markowitz V."/>
            <person name="Szeto E."/>
            <person name="Ivanova N."/>
            <person name="Mikhailova N."/>
            <person name="Ovchinnikova G."/>
            <person name="Pagani I."/>
            <person name="Pati A."/>
            <person name="Goodwin L."/>
            <person name="Peters L."/>
            <person name="Pitluck S."/>
            <person name="Woyke T."/>
            <person name="Prakash O."/>
            <person name="Elkins J."/>
            <person name="Brown S."/>
            <person name="Palumbo A."/>
            <person name="Hemme C."/>
            <person name="Zhou J."/>
            <person name="Watson D."/>
            <person name="Jardine P."/>
            <person name="Kostka J."/>
            <person name="Green S."/>
        </authorList>
    </citation>
    <scope>NUCLEOTIDE SEQUENCE [LARGE SCALE GENOMIC DNA]</scope>
    <source>
        <strain evidence="1 2">2APBS1</strain>
    </source>
</reference>
<dbReference type="EMBL" id="CP003470">
    <property type="protein sequence ID" value="AGG87491.1"/>
    <property type="molecule type" value="Genomic_DNA"/>
</dbReference>
<keyword evidence="2" id="KW-1185">Reference proteome</keyword>
<name>M4NI75_9GAMM</name>
<gene>
    <name evidence="1" type="ORF">R2APBS1_0315</name>
</gene>
<sequence length="120" mass="12723">MRFSGGISGDHGTQGAAIDHDSVMRASGFGISNYPSGEFHNLGQMRFAGSAILPRVGDGQNADTLGRKRREKILLVYGNDAVLAGKENDATHPCGSVASDQHGIAVVTADAQELWCIRLR</sequence>
<dbReference type="KEGG" id="rhd:R2APBS1_0315"/>
<evidence type="ECO:0000313" key="1">
    <source>
        <dbReference type="EMBL" id="AGG87491.1"/>
    </source>
</evidence>
<dbReference type="Proteomes" id="UP000011859">
    <property type="component" value="Chromosome"/>
</dbReference>
<organism evidence="1 2">
    <name type="scientific">Rhodanobacter denitrificans</name>
    <dbReference type="NCBI Taxonomy" id="666685"/>
    <lineage>
        <taxon>Bacteria</taxon>
        <taxon>Pseudomonadati</taxon>
        <taxon>Pseudomonadota</taxon>
        <taxon>Gammaproteobacteria</taxon>
        <taxon>Lysobacterales</taxon>
        <taxon>Rhodanobacteraceae</taxon>
        <taxon>Rhodanobacter</taxon>
    </lineage>
</organism>